<gene>
    <name evidence="4" type="ORF">E3N88_09612</name>
</gene>
<dbReference type="OrthoDB" id="1652385at2759"/>
<feature type="domain" description="PGG" evidence="3">
    <location>
        <begin position="499"/>
        <end position="612"/>
    </location>
</feature>
<dbReference type="AlphaFoldDB" id="A0A5N6PLS8"/>
<keyword evidence="5" id="KW-1185">Reference proteome</keyword>
<dbReference type="InterPro" id="IPR036770">
    <property type="entry name" value="Ankyrin_rpt-contain_sf"/>
</dbReference>
<evidence type="ECO:0000259" key="3">
    <source>
        <dbReference type="Pfam" id="PF13962"/>
    </source>
</evidence>
<keyword evidence="2" id="KW-0472">Membrane</keyword>
<feature type="transmembrane region" description="Helical" evidence="2">
    <location>
        <begin position="620"/>
        <end position="648"/>
    </location>
</feature>
<evidence type="ECO:0000313" key="5">
    <source>
        <dbReference type="Proteomes" id="UP000326396"/>
    </source>
</evidence>
<dbReference type="PANTHER" id="PTHR24177">
    <property type="entry name" value="CASKIN"/>
    <property type="match status" value="1"/>
</dbReference>
<dbReference type="Pfam" id="PF12796">
    <property type="entry name" value="Ank_2"/>
    <property type="match status" value="1"/>
</dbReference>
<dbReference type="InterPro" id="IPR002110">
    <property type="entry name" value="Ankyrin_rpt"/>
</dbReference>
<organism evidence="4 5">
    <name type="scientific">Mikania micrantha</name>
    <name type="common">bitter vine</name>
    <dbReference type="NCBI Taxonomy" id="192012"/>
    <lineage>
        <taxon>Eukaryota</taxon>
        <taxon>Viridiplantae</taxon>
        <taxon>Streptophyta</taxon>
        <taxon>Embryophyta</taxon>
        <taxon>Tracheophyta</taxon>
        <taxon>Spermatophyta</taxon>
        <taxon>Magnoliopsida</taxon>
        <taxon>eudicotyledons</taxon>
        <taxon>Gunneridae</taxon>
        <taxon>Pentapetalae</taxon>
        <taxon>asterids</taxon>
        <taxon>campanulids</taxon>
        <taxon>Asterales</taxon>
        <taxon>Asteraceae</taxon>
        <taxon>Asteroideae</taxon>
        <taxon>Heliantheae alliance</taxon>
        <taxon>Eupatorieae</taxon>
        <taxon>Mikania</taxon>
    </lineage>
</organism>
<proteinExistence type="predicted"/>
<feature type="transmembrane region" description="Helical" evidence="2">
    <location>
        <begin position="509"/>
        <end position="528"/>
    </location>
</feature>
<accession>A0A5N6PLS8</accession>
<evidence type="ECO:0000256" key="1">
    <source>
        <dbReference type="PROSITE-ProRule" id="PRU00023"/>
    </source>
</evidence>
<dbReference type="PANTHER" id="PTHR24177:SF474">
    <property type="entry name" value="ANKYRIN REPEAT-CONTAINING DOMAIN, PGG DOMAIN, ANKYRIN REPEAT-CONTAINING DOMAIN SUPERFAMILY"/>
    <property type="match status" value="1"/>
</dbReference>
<comment type="caution">
    <text evidence="4">The sequence shown here is derived from an EMBL/GenBank/DDBJ whole genome shotgun (WGS) entry which is preliminary data.</text>
</comment>
<dbReference type="Proteomes" id="UP000326396">
    <property type="component" value="Linkage Group LG12"/>
</dbReference>
<dbReference type="GO" id="GO:0016020">
    <property type="term" value="C:membrane"/>
    <property type="evidence" value="ECO:0007669"/>
    <property type="project" value="TreeGrafter"/>
</dbReference>
<protein>
    <recommendedName>
        <fullName evidence="3">PGG domain-containing protein</fullName>
    </recommendedName>
</protein>
<dbReference type="InterPro" id="IPR026961">
    <property type="entry name" value="PGG_dom"/>
</dbReference>
<dbReference type="SUPFAM" id="SSF48403">
    <property type="entry name" value="Ankyrin repeat"/>
    <property type="match status" value="1"/>
</dbReference>
<feature type="repeat" description="ANK" evidence="1">
    <location>
        <begin position="192"/>
        <end position="215"/>
    </location>
</feature>
<dbReference type="Gene3D" id="1.25.40.20">
    <property type="entry name" value="Ankyrin repeat-containing domain"/>
    <property type="match status" value="1"/>
</dbReference>
<reference evidence="4 5" key="1">
    <citation type="submission" date="2019-05" db="EMBL/GenBank/DDBJ databases">
        <title>Mikania micrantha, genome provides insights into the molecular mechanism of rapid growth.</title>
        <authorList>
            <person name="Liu B."/>
        </authorList>
    </citation>
    <scope>NUCLEOTIDE SEQUENCE [LARGE SCALE GENOMIC DNA]</scope>
    <source>
        <strain evidence="4">NLD-2019</strain>
        <tissue evidence="4">Leaf</tissue>
    </source>
</reference>
<dbReference type="SMART" id="SM00248">
    <property type="entry name" value="ANK"/>
    <property type="match status" value="5"/>
</dbReference>
<dbReference type="EMBL" id="SZYD01000004">
    <property type="protein sequence ID" value="KAD6454906.1"/>
    <property type="molecule type" value="Genomic_DNA"/>
</dbReference>
<sequence>METKKQIKMEGSSSSNLGNPYLSHVTMKLSGLDTYDGWKTQMLCLLKSHDMLCFIQQNTPHEYMHHLWERSDALVKGWILGSLSNQTLKDLINSIPNEDFTAKDAWDMLQTVYDPPVRAVQKLHAAILVENYSDVTAILAGGIVTLSDRITINGNTALHMAVGTSKKKSFLERMLNLATKDNQQPLVKQNSEGSTLLHVAAIVGNTEAAKMLVQHERCNYMLLVTDNEGQTPLERAVSNMHTDTCIYLLNQYLDTPSLERVESFDGSDIVVNTISSKDYVSAYKMRNSIKDPEIVLMAIAQNFPPEVTSGDRLLPFPQISEILNGDEVMQRRRKAAYRHAKLLVDFTCNLIRTPTTYNNVIFEATRQDAVELVKEIISRFPNAIWTSNEDGHDIIQLAVINRSEKVYNLLYQMSKHKNIYRTIQYPFKNNLLHLAARLAPENKLKPTYGPALQMQQELKWFKAVERFVTPLNVIQKNSFGETPQMVFTKEHKKLAIDGEKWMKETAQSYTIIAALITTIMFAATITVPGGNKQDSGIPVFTNIKAFTVFGILGAVSFVASATSLLAFLSILTNHFSEQDFLSILPKKLAIGVYSLIISTYAMLLAFVVAFSLVYGQKRVWLTVVASILISTAVSVLMWHIPILTYLVAARYDRSKPRIRQVTEEGNLNKILLPSHAAMSAAYTTIKANQKVNILH</sequence>
<feature type="transmembrane region" description="Helical" evidence="2">
    <location>
        <begin position="548"/>
        <end position="571"/>
    </location>
</feature>
<dbReference type="PROSITE" id="PS50297">
    <property type="entry name" value="ANK_REP_REGION"/>
    <property type="match status" value="1"/>
</dbReference>
<name>A0A5N6PLS8_9ASTR</name>
<dbReference type="PROSITE" id="PS50088">
    <property type="entry name" value="ANK_REPEAT"/>
    <property type="match status" value="1"/>
</dbReference>
<dbReference type="Pfam" id="PF13962">
    <property type="entry name" value="PGG"/>
    <property type="match status" value="1"/>
</dbReference>
<keyword evidence="2" id="KW-1133">Transmembrane helix</keyword>
<evidence type="ECO:0000256" key="2">
    <source>
        <dbReference type="SAM" id="Phobius"/>
    </source>
</evidence>
<evidence type="ECO:0000313" key="4">
    <source>
        <dbReference type="EMBL" id="KAD6454906.1"/>
    </source>
</evidence>
<keyword evidence="2" id="KW-0812">Transmembrane</keyword>
<feature type="transmembrane region" description="Helical" evidence="2">
    <location>
        <begin position="592"/>
        <end position="614"/>
    </location>
</feature>
<keyword evidence="1" id="KW-0040">ANK repeat</keyword>